<dbReference type="GO" id="GO:0003677">
    <property type="term" value="F:DNA binding"/>
    <property type="evidence" value="ECO:0007669"/>
    <property type="project" value="UniProtKB-UniRule"/>
</dbReference>
<dbReference type="AlphaFoldDB" id="A0AAW1KM43"/>
<dbReference type="EMBL" id="JASPKY010000210">
    <property type="protein sequence ID" value="KAK9720498.1"/>
    <property type="molecule type" value="Genomic_DNA"/>
</dbReference>
<dbReference type="InterPro" id="IPR006612">
    <property type="entry name" value="THAP_Znf"/>
</dbReference>
<dbReference type="Pfam" id="PF13359">
    <property type="entry name" value="DDE_Tnp_4"/>
    <property type="match status" value="1"/>
</dbReference>
<dbReference type="PANTHER" id="PTHR23080:SF141">
    <property type="entry name" value="TRANSPOSASE HELIX-TURN-HELIX DOMAIN-CONTAINING PROTEIN"/>
    <property type="match status" value="1"/>
</dbReference>
<keyword evidence="8" id="KW-0540">Nuclease</keyword>
<dbReference type="InterPro" id="IPR027806">
    <property type="entry name" value="HARBI1_dom"/>
</dbReference>
<keyword evidence="3 6" id="KW-0863">Zinc-finger</keyword>
<evidence type="ECO:0000256" key="1">
    <source>
        <dbReference type="ARBA" id="ARBA00001968"/>
    </source>
</evidence>
<dbReference type="PANTHER" id="PTHR23080">
    <property type="entry name" value="THAP DOMAIN PROTEIN"/>
    <property type="match status" value="1"/>
</dbReference>
<evidence type="ECO:0000256" key="5">
    <source>
        <dbReference type="ARBA" id="ARBA00023125"/>
    </source>
</evidence>
<sequence>MWIRVLKLGKKPSDHMRVCSLHFDESDFMQKERVQRRTLKSRSVPFKNLPKVSHDAEPGPFNRIRVSRTIQPMNTTGTETTQDKAIVVASTCENDMECEDEEDREAAETLLALFQSQNAPEVPVAGPSQRDCAVQVNTPKVLTLCELITTEEKLRNFPGIHNFDTPKVLTLCELITTEEKLRNFPGIHNFDIFNSIVEVFEMHSKDKRSRRLNVKQSVMLLLTKFKTSLTYVTLSCLFGISPDLTKTYIFEMIPVLAKVLKPLIYFPSKSEIMKNIPVCFTEFQDVRVVLIYFPSKSEIMKNIPVCFTEFQDVRVVLDCTEIFVQSPKCLCCRIRFYSQYKSHVTVKFMTGVSPGGIITYISKPYGGRASDKAIFEESNVISLLDPNRDAIMVDAI</sequence>
<evidence type="ECO:0000259" key="7">
    <source>
        <dbReference type="PROSITE" id="PS50950"/>
    </source>
</evidence>
<dbReference type="PROSITE" id="PS50950">
    <property type="entry name" value="ZF_THAP"/>
    <property type="match status" value="1"/>
</dbReference>
<comment type="cofactor">
    <cofactor evidence="1">
        <name>a divalent metal cation</name>
        <dbReference type="ChEBI" id="CHEBI:60240"/>
    </cofactor>
</comment>
<evidence type="ECO:0000313" key="8">
    <source>
        <dbReference type="EMBL" id="KAK9720498.1"/>
    </source>
</evidence>
<reference evidence="8 9" key="1">
    <citation type="journal article" date="2024" name="BMC Genomics">
        <title>De novo assembly and annotation of Popillia japonica's genome with initial clues to its potential as an invasive pest.</title>
        <authorList>
            <person name="Cucini C."/>
            <person name="Boschi S."/>
            <person name="Funari R."/>
            <person name="Cardaioli E."/>
            <person name="Iannotti N."/>
            <person name="Marturano G."/>
            <person name="Paoli F."/>
            <person name="Bruttini M."/>
            <person name="Carapelli A."/>
            <person name="Frati F."/>
            <person name="Nardi F."/>
        </authorList>
    </citation>
    <scope>NUCLEOTIDE SEQUENCE [LARGE SCALE GENOMIC DNA]</scope>
    <source>
        <strain evidence="8">DMR45628</strain>
    </source>
</reference>
<accession>A0AAW1KM43</accession>
<keyword evidence="2" id="KW-0479">Metal-binding</keyword>
<dbReference type="Pfam" id="PF13613">
    <property type="entry name" value="HTH_Tnp_4"/>
    <property type="match status" value="1"/>
</dbReference>
<dbReference type="GO" id="GO:0004519">
    <property type="term" value="F:endonuclease activity"/>
    <property type="evidence" value="ECO:0007669"/>
    <property type="project" value="UniProtKB-KW"/>
</dbReference>
<gene>
    <name evidence="8" type="ORF">QE152_g22034</name>
</gene>
<keyword evidence="9" id="KW-1185">Reference proteome</keyword>
<dbReference type="InterPro" id="IPR027805">
    <property type="entry name" value="Transposase_HTH_dom"/>
</dbReference>
<evidence type="ECO:0000256" key="4">
    <source>
        <dbReference type="ARBA" id="ARBA00022833"/>
    </source>
</evidence>
<feature type="domain" description="THAP-type" evidence="7">
    <location>
        <begin position="1"/>
        <end position="48"/>
    </location>
</feature>
<dbReference type="Proteomes" id="UP001458880">
    <property type="component" value="Unassembled WGS sequence"/>
</dbReference>
<evidence type="ECO:0000256" key="6">
    <source>
        <dbReference type="PROSITE-ProRule" id="PRU00309"/>
    </source>
</evidence>
<keyword evidence="5 6" id="KW-0238">DNA-binding</keyword>
<dbReference type="SUPFAM" id="SSF57716">
    <property type="entry name" value="Glucocorticoid receptor-like (DNA-binding domain)"/>
    <property type="match status" value="1"/>
</dbReference>
<evidence type="ECO:0000313" key="9">
    <source>
        <dbReference type="Proteomes" id="UP001458880"/>
    </source>
</evidence>
<organism evidence="8 9">
    <name type="scientific">Popillia japonica</name>
    <name type="common">Japanese beetle</name>
    <dbReference type="NCBI Taxonomy" id="7064"/>
    <lineage>
        <taxon>Eukaryota</taxon>
        <taxon>Metazoa</taxon>
        <taxon>Ecdysozoa</taxon>
        <taxon>Arthropoda</taxon>
        <taxon>Hexapoda</taxon>
        <taxon>Insecta</taxon>
        <taxon>Pterygota</taxon>
        <taxon>Neoptera</taxon>
        <taxon>Endopterygota</taxon>
        <taxon>Coleoptera</taxon>
        <taxon>Polyphaga</taxon>
        <taxon>Scarabaeiformia</taxon>
        <taxon>Scarabaeidae</taxon>
        <taxon>Rutelinae</taxon>
        <taxon>Popillia</taxon>
    </lineage>
</organism>
<keyword evidence="8" id="KW-0255">Endonuclease</keyword>
<comment type="caution">
    <text evidence="8">The sequence shown here is derived from an EMBL/GenBank/DDBJ whole genome shotgun (WGS) entry which is preliminary data.</text>
</comment>
<protein>
    <submittedName>
        <fullName evidence="8">Helix-turn-helix of DDE superfamily endonuclease</fullName>
    </submittedName>
</protein>
<keyword evidence="8" id="KW-0378">Hydrolase</keyword>
<evidence type="ECO:0000256" key="3">
    <source>
        <dbReference type="ARBA" id="ARBA00022771"/>
    </source>
</evidence>
<name>A0AAW1KM43_POPJA</name>
<keyword evidence="4" id="KW-0862">Zinc</keyword>
<dbReference type="GO" id="GO:0008270">
    <property type="term" value="F:zinc ion binding"/>
    <property type="evidence" value="ECO:0007669"/>
    <property type="project" value="UniProtKB-KW"/>
</dbReference>
<evidence type="ECO:0000256" key="2">
    <source>
        <dbReference type="ARBA" id="ARBA00022723"/>
    </source>
</evidence>
<proteinExistence type="predicted"/>